<proteinExistence type="predicted"/>
<keyword evidence="2" id="KW-1185">Reference proteome</keyword>
<protein>
    <recommendedName>
        <fullName evidence="3">Conjugal transfer protein</fullName>
    </recommendedName>
</protein>
<sequence length="37" mass="4197">MLKKLLSKLQLISKDLLYEVALLGGAHLIYEFVSHLV</sequence>
<dbReference type="EMBL" id="CP147248">
    <property type="protein sequence ID" value="WYJ87025.1"/>
    <property type="molecule type" value="Genomic_DNA"/>
</dbReference>
<organism evidence="1 2">
    <name type="scientific">Candidatus Enterococcus lemimoniae</name>
    <dbReference type="NCBI Taxonomy" id="1834167"/>
    <lineage>
        <taxon>Bacteria</taxon>
        <taxon>Bacillati</taxon>
        <taxon>Bacillota</taxon>
        <taxon>Bacilli</taxon>
        <taxon>Lactobacillales</taxon>
        <taxon>Enterococcaceae</taxon>
        <taxon>Enterococcus</taxon>
    </lineage>
</organism>
<reference evidence="2" key="1">
    <citation type="submission" date="2017-05" db="EMBL/GenBank/DDBJ databases">
        <title>The Genome Sequence of EEnterococcus faecalis 9F2_4866.</title>
        <authorList>
            <consortium name="The Broad Institute Genomics Platform"/>
            <consortium name="The Broad Institute Genomic Center for Infectious Diseases"/>
            <person name="Earl A."/>
            <person name="Manson A."/>
            <person name="Schwartman J."/>
            <person name="Gilmore M."/>
            <person name="Abouelleil A."/>
            <person name="Cao P."/>
            <person name="Chapman S."/>
            <person name="Cusick C."/>
            <person name="Shea T."/>
            <person name="Young S."/>
            <person name="Neafsey D."/>
            <person name="Nusbaum C."/>
            <person name="Birren B."/>
        </authorList>
    </citation>
    <scope>NUCLEOTIDE SEQUENCE [LARGE SCALE GENOMIC DNA]</scope>
    <source>
        <strain evidence="2">12C11_DIV0727</strain>
    </source>
</reference>
<reference evidence="1 2" key="2">
    <citation type="submission" date="2024-03" db="EMBL/GenBank/DDBJ databases">
        <title>The Genome Sequence of Enterococcus sp. DIV0727d.</title>
        <authorList>
            <consortium name="The Broad Institute Genomics Platform"/>
            <consortium name="The Broad Institute Microbial Omics Core"/>
            <consortium name="The Broad Institute Genomic Center for Infectious Diseases"/>
            <person name="Earl A."/>
            <person name="Manson A."/>
            <person name="Gilmore M."/>
            <person name="Schwartman J."/>
            <person name="Shea T."/>
            <person name="Abouelleil A."/>
            <person name="Cao P."/>
            <person name="Chapman S."/>
            <person name="Cusick C."/>
            <person name="Young S."/>
            <person name="Neafsey D."/>
            <person name="Nusbaum C."/>
            <person name="Birren B."/>
        </authorList>
    </citation>
    <scope>NUCLEOTIDE SEQUENCE [LARGE SCALE GENOMIC DNA]</scope>
    <source>
        <strain evidence="1 2">12C11_DIV0727</strain>
    </source>
</reference>
<gene>
    <name evidence="1" type="ORF">A5866_002109</name>
</gene>
<evidence type="ECO:0000313" key="2">
    <source>
        <dbReference type="Proteomes" id="UP000195080"/>
    </source>
</evidence>
<accession>A0ABZ2T6L6</accession>
<evidence type="ECO:0008006" key="3">
    <source>
        <dbReference type="Google" id="ProtNLM"/>
    </source>
</evidence>
<name>A0ABZ2T6L6_9ENTE</name>
<evidence type="ECO:0000313" key="1">
    <source>
        <dbReference type="EMBL" id="WYJ87025.1"/>
    </source>
</evidence>
<dbReference type="Proteomes" id="UP000195080">
    <property type="component" value="Chromosome"/>
</dbReference>